<dbReference type="PROSITE" id="PS51918">
    <property type="entry name" value="RADICAL_SAM"/>
    <property type="match status" value="1"/>
</dbReference>
<dbReference type="GO" id="GO:0046872">
    <property type="term" value="F:metal ion binding"/>
    <property type="evidence" value="ECO:0007669"/>
    <property type="project" value="UniProtKB-KW"/>
</dbReference>
<proteinExistence type="predicted"/>
<evidence type="ECO:0000256" key="4">
    <source>
        <dbReference type="ARBA" id="ARBA00022691"/>
    </source>
</evidence>
<dbReference type="InterPro" id="IPR006158">
    <property type="entry name" value="Cobalamin-bd"/>
</dbReference>
<dbReference type="CDD" id="cd02068">
    <property type="entry name" value="radical_SAM_B12_BD"/>
    <property type="match status" value="1"/>
</dbReference>
<dbReference type="PANTHER" id="PTHR43409">
    <property type="entry name" value="ANAEROBIC MAGNESIUM-PROTOPORPHYRIN IX MONOMETHYL ESTER CYCLASE-RELATED"/>
    <property type="match status" value="1"/>
</dbReference>
<organism evidence="10 11">
    <name type="scientific">Alloacidobacterium dinghuense</name>
    <dbReference type="NCBI Taxonomy" id="2763107"/>
    <lineage>
        <taxon>Bacteria</taxon>
        <taxon>Pseudomonadati</taxon>
        <taxon>Acidobacteriota</taxon>
        <taxon>Terriglobia</taxon>
        <taxon>Terriglobales</taxon>
        <taxon>Acidobacteriaceae</taxon>
        <taxon>Alloacidobacterium</taxon>
    </lineage>
</organism>
<dbReference type="Gene3D" id="3.80.30.20">
    <property type="entry name" value="tm_1862 like domain"/>
    <property type="match status" value="1"/>
</dbReference>
<dbReference type="PANTHER" id="PTHR43409:SF7">
    <property type="entry name" value="BLL1977 PROTEIN"/>
    <property type="match status" value="1"/>
</dbReference>
<dbReference type="InterPro" id="IPR058240">
    <property type="entry name" value="rSAM_sf"/>
</dbReference>
<dbReference type="InterPro" id="IPR051198">
    <property type="entry name" value="BchE-like"/>
</dbReference>
<dbReference type="GO" id="GO:0031419">
    <property type="term" value="F:cobalamin binding"/>
    <property type="evidence" value="ECO:0007669"/>
    <property type="project" value="InterPro"/>
</dbReference>
<keyword evidence="6" id="KW-0408">Iron</keyword>
<keyword evidence="3" id="KW-0808">Transferase</keyword>
<reference evidence="10 11" key="1">
    <citation type="submission" date="2020-08" db="EMBL/GenBank/DDBJ databases">
        <title>Edaphobacter telluris sp. nov. and Acidobacterium dinghuensis sp. nov., two acidobacteria isolated from forest soil.</title>
        <authorList>
            <person name="Fu J."/>
            <person name="Qiu L."/>
        </authorList>
    </citation>
    <scope>NUCLEOTIDE SEQUENCE [LARGE SCALE GENOMIC DNA]</scope>
    <source>
        <strain evidence="10">4Y35</strain>
    </source>
</reference>
<evidence type="ECO:0000256" key="3">
    <source>
        <dbReference type="ARBA" id="ARBA00022679"/>
    </source>
</evidence>
<sequence>MIILFHPRATKPRNCRLPLAILALAAVLEGREEYEIIDGNLDDKPVDSILSFIDSRKVDLVGVSCMPGPQMVAAMEASREIRRLRPHIKIVWGGYFPSIYPDSTLNAKYVDFVVRGQGEETLLELIDALRGKRSFDSILGLSYKDTFGLHRTNAERPMKGPDSFPWSPFHRLPVEQYLRPSFFGKRTAVHHASIGCPFNCSFCGVHAAYGREERMESPERTVDILKHLVSKYGADSVQFYDMNFFLREDHARKLMDLMMPLNLRWWCEGRVDIMSRYSDETMATIKGAGCAMIFFGAESGSDWALKEMQKGITTEQTLIMARRTRQFGIIPEFSFVVGNPKDPERDTRETLRFIRKIKRINPDSEIIVQHYTPTPQRGSMYGDVDGQISFPDTPAEWATKKWMDFTLRIDTSAPWMKRKTKKLIDNFEIVVGSRWPTVQDIRAPRWSRTVLKTLSAWRYALRIYSFPIELQWAHQFIQLRKPKRESL</sequence>
<dbReference type="GO" id="GO:0003824">
    <property type="term" value="F:catalytic activity"/>
    <property type="evidence" value="ECO:0007669"/>
    <property type="project" value="InterPro"/>
</dbReference>
<evidence type="ECO:0000256" key="1">
    <source>
        <dbReference type="ARBA" id="ARBA00001966"/>
    </source>
</evidence>
<dbReference type="SUPFAM" id="SSF52242">
    <property type="entry name" value="Cobalamin (vitamin B12)-binding domain"/>
    <property type="match status" value="1"/>
</dbReference>
<accession>A0A7G8BMJ0</accession>
<dbReference type="InterPro" id="IPR006638">
    <property type="entry name" value="Elp3/MiaA/NifB-like_rSAM"/>
</dbReference>
<dbReference type="SFLD" id="SFLDG01082">
    <property type="entry name" value="B12-binding_domain_containing"/>
    <property type="match status" value="1"/>
</dbReference>
<dbReference type="PROSITE" id="PS51332">
    <property type="entry name" value="B12_BINDING"/>
    <property type="match status" value="1"/>
</dbReference>
<dbReference type="KEGG" id="adin:H7849_07525"/>
<dbReference type="Pfam" id="PF04055">
    <property type="entry name" value="Radical_SAM"/>
    <property type="match status" value="1"/>
</dbReference>
<evidence type="ECO:0000313" key="11">
    <source>
        <dbReference type="Proteomes" id="UP000515312"/>
    </source>
</evidence>
<keyword evidence="11" id="KW-1185">Reference proteome</keyword>
<evidence type="ECO:0000256" key="5">
    <source>
        <dbReference type="ARBA" id="ARBA00022723"/>
    </source>
</evidence>
<dbReference type="SFLD" id="SFLDS00029">
    <property type="entry name" value="Radical_SAM"/>
    <property type="match status" value="1"/>
</dbReference>
<dbReference type="Proteomes" id="UP000515312">
    <property type="component" value="Chromosome"/>
</dbReference>
<dbReference type="InterPro" id="IPR036724">
    <property type="entry name" value="Cobalamin-bd_sf"/>
</dbReference>
<dbReference type="SMART" id="SM00729">
    <property type="entry name" value="Elp3"/>
    <property type="match status" value="1"/>
</dbReference>
<gene>
    <name evidence="10" type="ORF">H7849_07525</name>
</gene>
<dbReference type="GO" id="GO:0005829">
    <property type="term" value="C:cytosol"/>
    <property type="evidence" value="ECO:0007669"/>
    <property type="project" value="TreeGrafter"/>
</dbReference>
<dbReference type="InterPro" id="IPR034466">
    <property type="entry name" value="Methyltransferase_Class_B"/>
</dbReference>
<dbReference type="CDD" id="cd01335">
    <property type="entry name" value="Radical_SAM"/>
    <property type="match status" value="1"/>
</dbReference>
<dbReference type="RefSeq" id="WP_186745387.1">
    <property type="nucleotide sequence ID" value="NZ_CP060394.1"/>
</dbReference>
<name>A0A7G8BMJ0_9BACT</name>
<evidence type="ECO:0000256" key="6">
    <source>
        <dbReference type="ARBA" id="ARBA00023004"/>
    </source>
</evidence>
<evidence type="ECO:0000256" key="2">
    <source>
        <dbReference type="ARBA" id="ARBA00022603"/>
    </source>
</evidence>
<dbReference type="Gene3D" id="3.40.50.280">
    <property type="entry name" value="Cobalamin-binding domain"/>
    <property type="match status" value="1"/>
</dbReference>
<evidence type="ECO:0000259" key="8">
    <source>
        <dbReference type="PROSITE" id="PS51332"/>
    </source>
</evidence>
<dbReference type="InterPro" id="IPR007197">
    <property type="entry name" value="rSAM"/>
</dbReference>
<evidence type="ECO:0000313" key="10">
    <source>
        <dbReference type="EMBL" id="QNI33760.1"/>
    </source>
</evidence>
<keyword evidence="4" id="KW-0949">S-adenosyl-L-methionine</keyword>
<dbReference type="SFLD" id="SFLDG01123">
    <property type="entry name" value="methyltransferase_(Class_B)"/>
    <property type="match status" value="1"/>
</dbReference>
<keyword evidence="7" id="KW-0411">Iron-sulfur</keyword>
<evidence type="ECO:0000256" key="7">
    <source>
        <dbReference type="ARBA" id="ARBA00023014"/>
    </source>
</evidence>
<feature type="domain" description="B12-binding" evidence="8">
    <location>
        <begin position="4"/>
        <end position="136"/>
    </location>
</feature>
<dbReference type="SUPFAM" id="SSF102114">
    <property type="entry name" value="Radical SAM enzymes"/>
    <property type="match status" value="1"/>
</dbReference>
<protein>
    <submittedName>
        <fullName evidence="10">B12-binding domain-containing radical SAM protein</fullName>
    </submittedName>
</protein>
<dbReference type="AlphaFoldDB" id="A0A7G8BMJ0"/>
<dbReference type="EMBL" id="CP060394">
    <property type="protein sequence ID" value="QNI33760.1"/>
    <property type="molecule type" value="Genomic_DNA"/>
</dbReference>
<evidence type="ECO:0000259" key="9">
    <source>
        <dbReference type="PROSITE" id="PS51918"/>
    </source>
</evidence>
<keyword evidence="5" id="KW-0479">Metal-binding</keyword>
<feature type="domain" description="Radical SAM core" evidence="9">
    <location>
        <begin position="182"/>
        <end position="412"/>
    </location>
</feature>
<dbReference type="Pfam" id="PF02310">
    <property type="entry name" value="B12-binding"/>
    <property type="match status" value="1"/>
</dbReference>
<dbReference type="InterPro" id="IPR023404">
    <property type="entry name" value="rSAM_horseshoe"/>
</dbReference>
<keyword evidence="2" id="KW-0489">Methyltransferase</keyword>
<comment type="cofactor">
    <cofactor evidence="1">
        <name>[4Fe-4S] cluster</name>
        <dbReference type="ChEBI" id="CHEBI:49883"/>
    </cofactor>
</comment>
<dbReference type="GO" id="GO:0051539">
    <property type="term" value="F:4 iron, 4 sulfur cluster binding"/>
    <property type="evidence" value="ECO:0007669"/>
    <property type="project" value="UniProtKB-KW"/>
</dbReference>